<accession>A0A840CR28</accession>
<dbReference type="InterPro" id="IPR005952">
    <property type="entry name" value="Phosphogly_mut1"/>
</dbReference>
<organism evidence="11 12">
    <name type="scientific">Dysgonomonas hofstadii</name>
    <dbReference type="NCBI Taxonomy" id="637886"/>
    <lineage>
        <taxon>Bacteria</taxon>
        <taxon>Pseudomonadati</taxon>
        <taxon>Bacteroidota</taxon>
        <taxon>Bacteroidia</taxon>
        <taxon>Bacteroidales</taxon>
        <taxon>Dysgonomonadaceae</taxon>
        <taxon>Dysgonomonas</taxon>
    </lineage>
</organism>
<dbReference type="InterPro" id="IPR001345">
    <property type="entry name" value="PG/BPGM_mutase_AS"/>
</dbReference>
<comment type="catalytic activity">
    <reaction evidence="1 6 10">
        <text>(2R)-2-phosphoglycerate = (2R)-3-phosphoglycerate</text>
        <dbReference type="Rhea" id="RHEA:15901"/>
        <dbReference type="ChEBI" id="CHEBI:58272"/>
        <dbReference type="ChEBI" id="CHEBI:58289"/>
        <dbReference type="EC" id="5.4.2.11"/>
    </reaction>
</comment>
<evidence type="ECO:0000313" key="11">
    <source>
        <dbReference type="EMBL" id="MBB4035385.1"/>
    </source>
</evidence>
<evidence type="ECO:0000256" key="3">
    <source>
        <dbReference type="ARBA" id="ARBA00022432"/>
    </source>
</evidence>
<feature type="active site" description="Proton donor/acceptor" evidence="6 7">
    <location>
        <position position="89"/>
    </location>
</feature>
<evidence type="ECO:0000256" key="10">
    <source>
        <dbReference type="RuleBase" id="RU004512"/>
    </source>
</evidence>
<protein>
    <recommendedName>
        <fullName evidence="6 10">2,3-bisphosphoglycerate-dependent phosphoglycerate mutase</fullName>
        <shortName evidence="6">BPG-dependent PGAM</shortName>
        <shortName evidence="6">PGAM</shortName>
        <shortName evidence="6">Phosphoglyceromutase</shortName>
        <shortName evidence="6">dPGM</shortName>
        <ecNumber evidence="6 10">5.4.2.11</ecNumber>
    </recommendedName>
</protein>
<feature type="active site" description="Tele-phosphohistidine intermediate" evidence="6 7">
    <location>
        <position position="11"/>
    </location>
</feature>
<dbReference type="RefSeq" id="WP_183306329.1">
    <property type="nucleotide sequence ID" value="NZ_JACIEP010000004.1"/>
</dbReference>
<dbReference type="EMBL" id="JACIEP010000004">
    <property type="protein sequence ID" value="MBB4035385.1"/>
    <property type="molecule type" value="Genomic_DNA"/>
</dbReference>
<keyword evidence="12" id="KW-1185">Reference proteome</keyword>
<evidence type="ECO:0000256" key="2">
    <source>
        <dbReference type="ARBA" id="ARBA00006717"/>
    </source>
</evidence>
<comment type="similarity">
    <text evidence="2 6">Belongs to the phosphoglycerate mutase family. BPG-dependent PGAM subfamily.</text>
</comment>
<evidence type="ECO:0000256" key="6">
    <source>
        <dbReference type="HAMAP-Rule" id="MF_01039"/>
    </source>
</evidence>
<dbReference type="UniPathway" id="UPA00109">
    <property type="reaction ID" value="UER00186"/>
</dbReference>
<dbReference type="PIRSF" id="PIRSF000709">
    <property type="entry name" value="6PFK_2-Ptase"/>
    <property type="match status" value="1"/>
</dbReference>
<dbReference type="NCBIfam" id="TIGR01258">
    <property type="entry name" value="pgm_1"/>
    <property type="match status" value="1"/>
</dbReference>
<dbReference type="PANTHER" id="PTHR11931">
    <property type="entry name" value="PHOSPHOGLYCERATE MUTASE"/>
    <property type="match status" value="1"/>
</dbReference>
<dbReference type="PROSITE" id="PS00175">
    <property type="entry name" value="PG_MUTASE"/>
    <property type="match status" value="1"/>
</dbReference>
<dbReference type="Gene3D" id="3.40.50.1240">
    <property type="entry name" value="Phosphoglycerate mutase-like"/>
    <property type="match status" value="1"/>
</dbReference>
<keyword evidence="4 6" id="KW-0324">Glycolysis</keyword>
<keyword evidence="3 6" id="KW-0312">Gluconeogenesis</keyword>
<evidence type="ECO:0000256" key="5">
    <source>
        <dbReference type="ARBA" id="ARBA00023235"/>
    </source>
</evidence>
<dbReference type="GO" id="GO:0004619">
    <property type="term" value="F:phosphoglycerate mutase activity"/>
    <property type="evidence" value="ECO:0007669"/>
    <property type="project" value="UniProtKB-UniRule"/>
</dbReference>
<name>A0A840CR28_9BACT</name>
<dbReference type="EC" id="5.4.2.11" evidence="6 10"/>
<feature type="binding site" evidence="6 8">
    <location>
        <begin position="10"/>
        <end position="17"/>
    </location>
    <ligand>
        <name>substrate</name>
    </ligand>
</feature>
<comment type="caution">
    <text evidence="11">The sequence shown here is derived from an EMBL/GenBank/DDBJ whole genome shotgun (WGS) entry which is preliminary data.</text>
</comment>
<dbReference type="CDD" id="cd07067">
    <property type="entry name" value="HP_PGM_like"/>
    <property type="match status" value="1"/>
</dbReference>
<dbReference type="Proteomes" id="UP000555103">
    <property type="component" value="Unassembled WGS sequence"/>
</dbReference>
<dbReference type="HAMAP" id="MF_01039">
    <property type="entry name" value="PGAM_GpmA"/>
    <property type="match status" value="1"/>
</dbReference>
<evidence type="ECO:0000256" key="8">
    <source>
        <dbReference type="PIRSR" id="PIRSR613078-2"/>
    </source>
</evidence>
<sequence>MSNKKIILVRHGESLWNKENRFTGWTDVDLTEKGVEEAIEAGKLLKSEGFHFTIAYTSVLKRTIKTANLILDQMDLDWIPVLKTWRLNEKHYGILQGLNKTETAERFGEEQVMKWRRSYDIPAEAIASDNPRSPYLDVRYKDVPKVYLPLTESLKDNVERTLPYWKEVIFPSLIQHEQILVVAHGNSLRGIIKYLKDIPDDEIVSLNMPTGISYVFEFDDDMKLVKDYFLGDKEKIKELMDAVANQGKKS</sequence>
<feature type="binding site" evidence="6 8">
    <location>
        <begin position="116"/>
        <end position="117"/>
    </location>
    <ligand>
        <name>substrate</name>
    </ligand>
</feature>
<dbReference type="GO" id="GO:0006096">
    <property type="term" value="P:glycolytic process"/>
    <property type="evidence" value="ECO:0007669"/>
    <property type="project" value="UniProtKB-UniRule"/>
</dbReference>
<comment type="function">
    <text evidence="6 10">Catalyzes the interconversion of 2-phosphoglycerate and 3-phosphoglycerate.</text>
</comment>
<feature type="binding site" evidence="6 8">
    <location>
        <begin position="23"/>
        <end position="24"/>
    </location>
    <ligand>
        <name>substrate</name>
    </ligand>
</feature>
<gene>
    <name evidence="6" type="primary">gpmA</name>
    <name evidence="11" type="ORF">GGR21_001278</name>
</gene>
<dbReference type="FunFam" id="3.40.50.1240:FF:000003">
    <property type="entry name" value="2,3-bisphosphoglycerate-dependent phosphoglycerate mutase"/>
    <property type="match status" value="1"/>
</dbReference>
<evidence type="ECO:0000313" key="12">
    <source>
        <dbReference type="Proteomes" id="UP000555103"/>
    </source>
</evidence>
<evidence type="ECO:0000256" key="9">
    <source>
        <dbReference type="PIRSR" id="PIRSR613078-3"/>
    </source>
</evidence>
<keyword evidence="5 6" id="KW-0413">Isomerase</keyword>
<dbReference type="AlphaFoldDB" id="A0A840CR28"/>
<proteinExistence type="inferred from homology"/>
<evidence type="ECO:0000256" key="7">
    <source>
        <dbReference type="PIRSR" id="PIRSR613078-1"/>
    </source>
</evidence>
<feature type="binding site" evidence="6 8">
    <location>
        <position position="62"/>
    </location>
    <ligand>
        <name>substrate</name>
    </ligand>
</feature>
<dbReference type="GO" id="GO:0006094">
    <property type="term" value="P:gluconeogenesis"/>
    <property type="evidence" value="ECO:0007669"/>
    <property type="project" value="UniProtKB-UniRule"/>
</dbReference>
<feature type="binding site" evidence="6 8">
    <location>
        <position position="100"/>
    </location>
    <ligand>
        <name>substrate</name>
    </ligand>
</feature>
<dbReference type="NCBIfam" id="NF010713">
    <property type="entry name" value="PRK14115.1"/>
    <property type="match status" value="1"/>
</dbReference>
<comment type="pathway">
    <text evidence="6 10">Carbohydrate degradation; glycolysis; pyruvate from D-glyceraldehyde 3-phosphate: step 3/5.</text>
</comment>
<dbReference type="SUPFAM" id="SSF53254">
    <property type="entry name" value="Phosphoglycerate mutase-like"/>
    <property type="match status" value="1"/>
</dbReference>
<reference evidence="11 12" key="1">
    <citation type="submission" date="2020-08" db="EMBL/GenBank/DDBJ databases">
        <title>Genomic Encyclopedia of Type Strains, Phase IV (KMG-IV): sequencing the most valuable type-strain genomes for metagenomic binning, comparative biology and taxonomic classification.</title>
        <authorList>
            <person name="Goeker M."/>
        </authorList>
    </citation>
    <scope>NUCLEOTIDE SEQUENCE [LARGE SCALE GENOMIC DNA]</scope>
    <source>
        <strain evidence="11 12">DSM 104969</strain>
    </source>
</reference>
<dbReference type="Pfam" id="PF00300">
    <property type="entry name" value="His_Phos_1"/>
    <property type="match status" value="2"/>
</dbReference>
<evidence type="ECO:0000256" key="1">
    <source>
        <dbReference type="ARBA" id="ARBA00000380"/>
    </source>
</evidence>
<dbReference type="SMART" id="SM00855">
    <property type="entry name" value="PGAM"/>
    <property type="match status" value="1"/>
</dbReference>
<evidence type="ECO:0000256" key="4">
    <source>
        <dbReference type="ARBA" id="ARBA00023152"/>
    </source>
</evidence>
<dbReference type="InterPro" id="IPR013078">
    <property type="entry name" value="His_Pase_superF_clade-1"/>
</dbReference>
<feature type="binding site" evidence="6 8">
    <location>
        <begin position="185"/>
        <end position="186"/>
    </location>
    <ligand>
        <name>substrate</name>
    </ligand>
</feature>
<feature type="site" description="Transition state stabilizer" evidence="6 9">
    <location>
        <position position="184"/>
    </location>
</feature>
<dbReference type="InterPro" id="IPR029033">
    <property type="entry name" value="His_PPase_superfam"/>
</dbReference>
<feature type="binding site" evidence="6 8">
    <location>
        <begin position="89"/>
        <end position="92"/>
    </location>
    <ligand>
        <name>substrate</name>
    </ligand>
</feature>